<accession>A0A0P1APY4</accession>
<evidence type="ECO:0000313" key="2">
    <source>
        <dbReference type="EMBL" id="CEG43360.1"/>
    </source>
</evidence>
<evidence type="ECO:0000313" key="3">
    <source>
        <dbReference type="Proteomes" id="UP000054928"/>
    </source>
</evidence>
<keyword evidence="3" id="KW-1185">Reference proteome</keyword>
<keyword evidence="1" id="KW-0472">Membrane</keyword>
<feature type="transmembrane region" description="Helical" evidence="1">
    <location>
        <begin position="74"/>
        <end position="92"/>
    </location>
</feature>
<keyword evidence="1" id="KW-1133">Transmembrane helix</keyword>
<protein>
    <submittedName>
        <fullName evidence="2">Uncharacterized protein</fullName>
    </submittedName>
</protein>
<dbReference type="RefSeq" id="XP_024579729.1">
    <property type="nucleotide sequence ID" value="XM_024729342.1"/>
</dbReference>
<organism evidence="2 3">
    <name type="scientific">Plasmopara halstedii</name>
    <name type="common">Downy mildew of sunflower</name>
    <dbReference type="NCBI Taxonomy" id="4781"/>
    <lineage>
        <taxon>Eukaryota</taxon>
        <taxon>Sar</taxon>
        <taxon>Stramenopiles</taxon>
        <taxon>Oomycota</taxon>
        <taxon>Peronosporomycetes</taxon>
        <taxon>Peronosporales</taxon>
        <taxon>Peronosporaceae</taxon>
        <taxon>Plasmopara</taxon>
    </lineage>
</organism>
<reference evidence="3" key="1">
    <citation type="submission" date="2014-09" db="EMBL/GenBank/DDBJ databases">
        <authorList>
            <person name="Sharma Rahul"/>
            <person name="Thines Marco"/>
        </authorList>
    </citation>
    <scope>NUCLEOTIDE SEQUENCE [LARGE SCALE GENOMIC DNA]</scope>
</reference>
<proteinExistence type="predicted"/>
<sequence length="93" mass="10130">MTYVGLFCCTTTGVLFCCGLPSNALELAGHFFSCSTLNTLFMNRMDSGNSNRYTSVMNGDVLRVEQYLLSNLEALVASLAIVVSFLLLLSCLE</sequence>
<dbReference type="AlphaFoldDB" id="A0A0P1APY4"/>
<dbReference type="EMBL" id="CCYD01000653">
    <property type="protein sequence ID" value="CEG43360.1"/>
    <property type="molecule type" value="Genomic_DNA"/>
</dbReference>
<keyword evidence="1" id="KW-0812">Transmembrane</keyword>
<name>A0A0P1APY4_PLAHL</name>
<dbReference type="GeneID" id="36408615"/>
<evidence type="ECO:0000256" key="1">
    <source>
        <dbReference type="SAM" id="Phobius"/>
    </source>
</evidence>
<dbReference type="Proteomes" id="UP000054928">
    <property type="component" value="Unassembled WGS sequence"/>
</dbReference>